<keyword evidence="3" id="KW-1185">Reference proteome</keyword>
<feature type="region of interest" description="Disordered" evidence="1">
    <location>
        <begin position="1738"/>
        <end position="1764"/>
    </location>
</feature>
<evidence type="ECO:0000256" key="1">
    <source>
        <dbReference type="SAM" id="MobiDB-lite"/>
    </source>
</evidence>
<feature type="compositionally biased region" description="Basic and acidic residues" evidence="1">
    <location>
        <begin position="107"/>
        <end position="118"/>
    </location>
</feature>
<organism evidence="2 3">
    <name type="scientific">Blattamonas nauphoetae</name>
    <dbReference type="NCBI Taxonomy" id="2049346"/>
    <lineage>
        <taxon>Eukaryota</taxon>
        <taxon>Metamonada</taxon>
        <taxon>Preaxostyla</taxon>
        <taxon>Oxymonadida</taxon>
        <taxon>Blattamonas</taxon>
    </lineage>
</organism>
<feature type="region of interest" description="Disordered" evidence="1">
    <location>
        <begin position="1132"/>
        <end position="1203"/>
    </location>
</feature>
<feature type="region of interest" description="Disordered" evidence="1">
    <location>
        <begin position="1227"/>
        <end position="1258"/>
    </location>
</feature>
<gene>
    <name evidence="2" type="ORF">BLNAU_8665</name>
</gene>
<feature type="compositionally biased region" description="Pro residues" evidence="1">
    <location>
        <begin position="20"/>
        <end position="30"/>
    </location>
</feature>
<feature type="region of interest" description="Disordered" evidence="1">
    <location>
        <begin position="103"/>
        <end position="153"/>
    </location>
</feature>
<dbReference type="Proteomes" id="UP001281761">
    <property type="component" value="Unassembled WGS sequence"/>
</dbReference>
<feature type="compositionally biased region" description="Basic residues" evidence="1">
    <location>
        <begin position="119"/>
        <end position="129"/>
    </location>
</feature>
<feature type="compositionally biased region" description="Acidic residues" evidence="1">
    <location>
        <begin position="1160"/>
        <end position="1173"/>
    </location>
</feature>
<feature type="compositionally biased region" description="Acidic residues" evidence="1">
    <location>
        <begin position="1141"/>
        <end position="1150"/>
    </location>
</feature>
<feature type="compositionally biased region" description="Acidic residues" evidence="1">
    <location>
        <begin position="1567"/>
        <end position="1585"/>
    </location>
</feature>
<evidence type="ECO:0000313" key="3">
    <source>
        <dbReference type="Proteomes" id="UP001281761"/>
    </source>
</evidence>
<evidence type="ECO:0000313" key="2">
    <source>
        <dbReference type="EMBL" id="KAK2956298.1"/>
    </source>
</evidence>
<sequence length="1842" mass="207333">MHPKELTLPPLHSIPKTQLPEPPSFSPPDPSTLLRPTSSRKAVSRHAQSISSLPRLPLPSAFPPDERVMDISKPTVVARREATKQIIKPQKTFDTTTLSQTIPIIESEAKSPPDELPQRKPKYRLKIHRSTQTPKVKRQQPNPESLTASSKKQQGESVAWNFDDIFAFRASLGAFLGVDERCVRICQNYREIATDPLSNRLFSSLERFPVEISLLSPYIDVTLVIPRNVNRYVKFGRFETLHSLKEKAAEIENTDVRCISFVGFWGPAIDDEEQNEQSDSESSVSQATTEQLAPESPISPALSEQPAPESSISPAPTEQPTPDSPISPALPARVEFIDMSDDVELDQLTIGTTISFLTHILPLMIEVTLRTNNNSTTMELNRFEKIEALIAPAAALLGKGKDDVTLWCDGVRVNPSLALDSLSANFTDLPLHITTEPARQVVRSVKSRSFWLPEAPARITLDVMGRDYNLGVVVVCGDEMTESAEVRSKTSGLQMKKLVGDWQQVDWHRIRLWKDELNEEEADERVSPTQRSKQTKQFMSEAGSVGNMTRTLNLTLHCQVAPASIKIVARTETTKHSVKVESWQRIGTVRKKIARKMGRKGAQLSLFLGEKELRDWHVVAGLTDEAEMEISVLDWPGMVLVRVQVDGKEEEHSMYALATLRSLAHRLMMSNRHLSTSSLTFTHNDTPLALSTRLISLGLSSSIVANSPPPPEQPPATTLDPGDPIATTLCGFRMDVDTVTEESIFPLMQFRGTVNFAHVNFINTKTGSLVPFNLMNNVWKPKAELSTPLTSSDLVVGNLNLRYELKPEFVEVRLTLKDHPIVIVHTSVLRSALSSRTALKRSLERQVVLEVKVLLGAEAFANRQRQQDENPHMADVWRWFKNEFSLPPLHFNSARLTKDTLSTLRRHTRIDLTCSVPSNTSFIIISHELKTHTFVVPSSLQTQTIFATLTTHCPILHPPDRDQPILFGNGRLFNRFSDHTIGTLFGSPIINVTVHNPHEIVLVNTISSTGQKGQIPLSLFKLEGMLSKCSFSRDLNTQSYIHYFALYNADEISRLGTRNALDIRIEWDGSVPTIRVVSSPSIDFRFFDANGTLQHFHFDRTRLVGNRFHSFSLSRNLTKMIESGSSLRYVDGHEEHSKAEGDDEWDDEGVIPDFRTNETSQEEEDDSEEDDGSNGEVTQDRHNTADEDDGSDHKDAQDSDNSADEHAMELFSEYHISSLHFIQDLFDEPRDNSDTDDSTSSDTDNTLSSERHEIVKRANRRRRRKIVSLYNRKNNTSLTPKYPLQPPCVTISMDLVKAKTICRLSGEMDATIECILHFVGPCSDMYRSYFNEPLRTRLAGFLSIPHSRLDVKVKKIRRTGQTQFESTSVESIEVVVDVEVRPKEVEVQQRPVQVCVKVVSGLMECGTMEGTLKEDHFSFSLPFSTSFLSLERLLREQLPQLGNLCWFAEPTTRSVDYVYSEDSYYKTPPDTPTTRSVDYVFSEDSYYKTPPDTPTTRSVDYVFSEDSYYKTPPDTPTTRSVDYVFSEDSYYKTPPDTPTTRSVDYVFSEDSYYKTPPDTPTAHSDDSDNNLEADDFDDSSSSDDSYDMLSLSQKMMSNHKAIHHPNMPIYPRNAFPSLPIRLTAVESLLPDSPTKLLFIDGERTAFVAHTHSFRHLVLVWPPTDAFTADNALHPDQLSPPLVFPPHSLFSSTFITNHPFLREKHVFCGSFTHPTSNTLDVASFFMTLHLRRVKKAEQTIQKSEQDNLSQSSASPNSQPDESTTPLRLWIETPMRRVMGLFAGSATVLDVLFFLGSLHCVCAPQSFHEHALFAGEEKLDGLVTVSEIIRTFGSVVSFRNPHID</sequence>
<feature type="region of interest" description="Disordered" evidence="1">
    <location>
        <begin position="1550"/>
        <end position="1585"/>
    </location>
</feature>
<feature type="region of interest" description="Disordered" evidence="1">
    <location>
        <begin position="1"/>
        <end position="67"/>
    </location>
</feature>
<accession>A0ABQ9XXS6</accession>
<evidence type="ECO:0008006" key="4">
    <source>
        <dbReference type="Google" id="ProtNLM"/>
    </source>
</evidence>
<comment type="caution">
    <text evidence="2">The sequence shown here is derived from an EMBL/GenBank/DDBJ whole genome shotgun (WGS) entry which is preliminary data.</text>
</comment>
<name>A0ABQ9XXS6_9EUKA</name>
<reference evidence="2 3" key="1">
    <citation type="journal article" date="2022" name="bioRxiv">
        <title>Genomics of Preaxostyla Flagellates Illuminates Evolutionary Transitions and the Path Towards Mitochondrial Loss.</title>
        <authorList>
            <person name="Novak L.V.F."/>
            <person name="Treitli S.C."/>
            <person name="Pyrih J."/>
            <person name="Halakuc P."/>
            <person name="Pipaliya S.V."/>
            <person name="Vacek V."/>
            <person name="Brzon O."/>
            <person name="Soukal P."/>
            <person name="Eme L."/>
            <person name="Dacks J.B."/>
            <person name="Karnkowska A."/>
            <person name="Elias M."/>
            <person name="Hampl V."/>
        </authorList>
    </citation>
    <scope>NUCLEOTIDE SEQUENCE [LARGE SCALE GENOMIC DNA]</scope>
    <source>
        <strain evidence="2">NAU3</strain>
        <tissue evidence="2">Gut</tissue>
    </source>
</reference>
<feature type="compositionally biased region" description="Basic and acidic residues" evidence="1">
    <location>
        <begin position="1178"/>
        <end position="1203"/>
    </location>
</feature>
<feature type="compositionally biased region" description="Polar residues" evidence="1">
    <location>
        <begin position="130"/>
        <end position="153"/>
    </location>
</feature>
<proteinExistence type="predicted"/>
<feature type="region of interest" description="Disordered" evidence="1">
    <location>
        <begin position="272"/>
        <end position="329"/>
    </location>
</feature>
<feature type="compositionally biased region" description="Polar residues" evidence="1">
    <location>
        <begin position="34"/>
        <end position="50"/>
    </location>
</feature>
<protein>
    <recommendedName>
        <fullName evidence="4">Autophagy-related protein 2</fullName>
    </recommendedName>
</protein>
<dbReference type="EMBL" id="JARBJD010000057">
    <property type="protein sequence ID" value="KAK2956298.1"/>
    <property type="molecule type" value="Genomic_DNA"/>
</dbReference>